<feature type="binding site" evidence="7">
    <location>
        <position position="41"/>
    </location>
    <ligand>
        <name>ATP</name>
        <dbReference type="ChEBI" id="CHEBI:30616"/>
    </ligand>
</feature>
<evidence type="ECO:0000256" key="7">
    <source>
        <dbReference type="PROSITE-ProRule" id="PRU10141"/>
    </source>
</evidence>
<organism evidence="10 11">
    <name type="scientific">Rugosimonospora acidiphila</name>
    <dbReference type="NCBI Taxonomy" id="556531"/>
    <lineage>
        <taxon>Bacteria</taxon>
        <taxon>Bacillati</taxon>
        <taxon>Actinomycetota</taxon>
        <taxon>Actinomycetes</taxon>
        <taxon>Micromonosporales</taxon>
        <taxon>Micromonosporaceae</taxon>
        <taxon>Rugosimonospora</taxon>
    </lineage>
</organism>
<evidence type="ECO:0000256" key="4">
    <source>
        <dbReference type="ARBA" id="ARBA00022741"/>
    </source>
</evidence>
<name>A0ABP9SHN5_9ACTN</name>
<feature type="domain" description="Protein kinase" evidence="9">
    <location>
        <begin position="12"/>
        <end position="270"/>
    </location>
</feature>
<evidence type="ECO:0000256" key="8">
    <source>
        <dbReference type="SAM" id="MobiDB-lite"/>
    </source>
</evidence>
<proteinExistence type="predicted"/>
<sequence>MASAQTLVAGRYRLQQQLGGGGMGLVWLARDEVLARDVAIKEVVPPAGLSETDRAELRFRTLREARTAARLNHPNVVKIYDVVHTEEWPWIVMEYVPSRSLHEVIAVDGPVSPARAARIGLSVLAALSAAHEAGVLHRDVKPGNVLIADDGRTVLTDFGLAIFDSDGAVTMPGLVLGSAQYVAPERARDGTSTPESDLWSLGATVYAAVEGRSPYARSSTMATLTALATALPDPPRRAGALKPVLSGLLRRHPKDRMTPDQVRRALQRVIDQAGTGRRRIPGQRRVREAAPVESGAVWRGEAATSPGTAEDPDGAPARPPWWAWRPAHRRRTWLAASLLVAVLLAGVGTMLMHSPHQVHSSRQVHSARQGVTPSAAPPSPATARPSPVPVLGTDACAAAGHPVPVASMPPRPGWDALLPGFVWYLDPSGFRISVPAGWLMTSGPHGVCFREPGNLRVLAIEPFTPDGDPISHWRRAETNLLAAGAPTGYTDLGITKVPYYFDGAAQWEYTFSDSSQTTQHGLDRCVIASPQHAYAVAWRTRQFDWQTSEDQYRAIMASFRPLG</sequence>
<dbReference type="CDD" id="cd14014">
    <property type="entry name" value="STKc_PknB_like"/>
    <property type="match status" value="1"/>
</dbReference>
<comment type="caution">
    <text evidence="10">The sequence shown here is derived from an EMBL/GenBank/DDBJ whole genome shotgun (WGS) entry which is preliminary data.</text>
</comment>
<keyword evidence="5" id="KW-0418">Kinase</keyword>
<dbReference type="SMART" id="SM00220">
    <property type="entry name" value="S_TKc"/>
    <property type="match status" value="1"/>
</dbReference>
<dbReference type="PANTHER" id="PTHR43289:SF6">
    <property type="entry name" value="SERINE_THREONINE-PROTEIN KINASE NEKL-3"/>
    <property type="match status" value="1"/>
</dbReference>
<evidence type="ECO:0000256" key="1">
    <source>
        <dbReference type="ARBA" id="ARBA00012513"/>
    </source>
</evidence>
<keyword evidence="6 7" id="KW-0067">ATP-binding</keyword>
<dbReference type="PROSITE" id="PS00107">
    <property type="entry name" value="PROTEIN_KINASE_ATP"/>
    <property type="match status" value="1"/>
</dbReference>
<evidence type="ECO:0000256" key="6">
    <source>
        <dbReference type="ARBA" id="ARBA00022840"/>
    </source>
</evidence>
<gene>
    <name evidence="10" type="ORF">GCM10023322_60300</name>
</gene>
<dbReference type="RefSeq" id="WP_345635308.1">
    <property type="nucleotide sequence ID" value="NZ_BAABJQ010000022.1"/>
</dbReference>
<dbReference type="InterPro" id="IPR017441">
    <property type="entry name" value="Protein_kinase_ATP_BS"/>
</dbReference>
<dbReference type="InterPro" id="IPR011009">
    <property type="entry name" value="Kinase-like_dom_sf"/>
</dbReference>
<feature type="compositionally biased region" description="Polar residues" evidence="8">
    <location>
        <begin position="357"/>
        <end position="366"/>
    </location>
</feature>
<dbReference type="SUPFAM" id="SSF56112">
    <property type="entry name" value="Protein kinase-like (PK-like)"/>
    <property type="match status" value="1"/>
</dbReference>
<feature type="region of interest" description="Disordered" evidence="8">
    <location>
        <begin position="272"/>
        <end position="320"/>
    </location>
</feature>
<dbReference type="PANTHER" id="PTHR43289">
    <property type="entry name" value="MITOGEN-ACTIVATED PROTEIN KINASE KINASE KINASE 20-RELATED"/>
    <property type="match status" value="1"/>
</dbReference>
<protein>
    <recommendedName>
        <fullName evidence="1">non-specific serine/threonine protein kinase</fullName>
        <ecNumber evidence="1">2.7.11.1</ecNumber>
    </recommendedName>
</protein>
<keyword evidence="11" id="KW-1185">Reference proteome</keyword>
<evidence type="ECO:0000256" key="5">
    <source>
        <dbReference type="ARBA" id="ARBA00022777"/>
    </source>
</evidence>
<feature type="region of interest" description="Disordered" evidence="8">
    <location>
        <begin position="356"/>
        <end position="393"/>
    </location>
</feature>
<evidence type="ECO:0000256" key="3">
    <source>
        <dbReference type="ARBA" id="ARBA00022679"/>
    </source>
</evidence>
<dbReference type="Pfam" id="PF00069">
    <property type="entry name" value="Pkinase"/>
    <property type="match status" value="1"/>
</dbReference>
<dbReference type="Gene3D" id="1.10.510.10">
    <property type="entry name" value="Transferase(Phosphotransferase) domain 1"/>
    <property type="match status" value="1"/>
</dbReference>
<dbReference type="InterPro" id="IPR000719">
    <property type="entry name" value="Prot_kinase_dom"/>
</dbReference>
<dbReference type="InterPro" id="IPR008271">
    <property type="entry name" value="Ser/Thr_kinase_AS"/>
</dbReference>
<dbReference type="EC" id="2.7.11.1" evidence="1"/>
<keyword evidence="4 7" id="KW-0547">Nucleotide-binding</keyword>
<keyword evidence="3" id="KW-0808">Transferase</keyword>
<dbReference type="EMBL" id="BAABJQ010000022">
    <property type="protein sequence ID" value="GAA5194870.1"/>
    <property type="molecule type" value="Genomic_DNA"/>
</dbReference>
<dbReference type="PROSITE" id="PS00108">
    <property type="entry name" value="PROTEIN_KINASE_ST"/>
    <property type="match status" value="1"/>
</dbReference>
<evidence type="ECO:0000259" key="9">
    <source>
        <dbReference type="PROSITE" id="PS50011"/>
    </source>
</evidence>
<reference evidence="11" key="1">
    <citation type="journal article" date="2019" name="Int. J. Syst. Evol. Microbiol.">
        <title>The Global Catalogue of Microorganisms (GCM) 10K type strain sequencing project: providing services to taxonomists for standard genome sequencing and annotation.</title>
        <authorList>
            <consortium name="The Broad Institute Genomics Platform"/>
            <consortium name="The Broad Institute Genome Sequencing Center for Infectious Disease"/>
            <person name="Wu L."/>
            <person name="Ma J."/>
        </authorList>
    </citation>
    <scope>NUCLEOTIDE SEQUENCE [LARGE SCALE GENOMIC DNA]</scope>
    <source>
        <strain evidence="11">JCM 18304</strain>
    </source>
</reference>
<dbReference type="PROSITE" id="PS50011">
    <property type="entry name" value="PROTEIN_KINASE_DOM"/>
    <property type="match status" value="1"/>
</dbReference>
<dbReference type="Proteomes" id="UP001501570">
    <property type="component" value="Unassembled WGS sequence"/>
</dbReference>
<dbReference type="Gene3D" id="3.30.200.20">
    <property type="entry name" value="Phosphorylase Kinase, domain 1"/>
    <property type="match status" value="1"/>
</dbReference>
<accession>A0ABP9SHN5</accession>
<evidence type="ECO:0000313" key="11">
    <source>
        <dbReference type="Proteomes" id="UP001501570"/>
    </source>
</evidence>
<evidence type="ECO:0000256" key="2">
    <source>
        <dbReference type="ARBA" id="ARBA00022527"/>
    </source>
</evidence>
<evidence type="ECO:0000313" key="10">
    <source>
        <dbReference type="EMBL" id="GAA5194870.1"/>
    </source>
</evidence>
<keyword evidence="2" id="KW-0723">Serine/threonine-protein kinase</keyword>